<dbReference type="EMBL" id="LK052905">
    <property type="protein sequence ID" value="CDR45929.1"/>
    <property type="molecule type" value="Genomic_DNA"/>
</dbReference>
<protein>
    <submittedName>
        <fullName evidence="4">CYFA0S20e01970g1_1</fullName>
    </submittedName>
    <submittedName>
        <fullName evidence="5">Replication factor A protein 3</fullName>
    </submittedName>
</protein>
<dbReference type="EMBL" id="MPUK01000001">
    <property type="protein sequence ID" value="ONH69458.1"/>
    <property type="molecule type" value="Genomic_DNA"/>
</dbReference>
<organism evidence="4">
    <name type="scientific">Cyberlindnera fabianii</name>
    <name type="common">Yeast</name>
    <name type="synonym">Hansenula fabianii</name>
    <dbReference type="NCBI Taxonomy" id="36022"/>
    <lineage>
        <taxon>Eukaryota</taxon>
        <taxon>Fungi</taxon>
        <taxon>Dikarya</taxon>
        <taxon>Ascomycota</taxon>
        <taxon>Saccharomycotina</taxon>
        <taxon>Saccharomycetes</taxon>
        <taxon>Phaffomycetales</taxon>
        <taxon>Phaffomycetaceae</taxon>
        <taxon>Cyberlindnera</taxon>
    </lineage>
</organism>
<dbReference type="InterPro" id="IPR013970">
    <property type="entry name" value="Rfa2"/>
</dbReference>
<comment type="similarity">
    <text evidence="2">Belongs to the replication factor A protein 3 family.</text>
</comment>
<dbReference type="Pfam" id="PF08661">
    <property type="entry name" value="Rep_fac-A_3"/>
    <property type="match status" value="1"/>
</dbReference>
<dbReference type="OrthoDB" id="188186at2759"/>
<dbReference type="GO" id="GO:0006260">
    <property type="term" value="P:DNA replication"/>
    <property type="evidence" value="ECO:0007669"/>
    <property type="project" value="InterPro"/>
</dbReference>
<dbReference type="AlphaFoldDB" id="A0A061B975"/>
<dbReference type="GO" id="GO:0031981">
    <property type="term" value="C:nuclear lumen"/>
    <property type="evidence" value="ECO:0007669"/>
    <property type="project" value="UniProtKB-ARBA"/>
</dbReference>
<name>A0A061B975_CYBFA</name>
<dbReference type="OMA" id="TWFEIIA"/>
<evidence type="ECO:0000256" key="3">
    <source>
        <dbReference type="ARBA" id="ARBA00023242"/>
    </source>
</evidence>
<evidence type="ECO:0000313" key="5">
    <source>
        <dbReference type="EMBL" id="ONH69458.1"/>
    </source>
</evidence>
<dbReference type="GO" id="GO:0006281">
    <property type="term" value="P:DNA repair"/>
    <property type="evidence" value="ECO:0007669"/>
    <property type="project" value="InterPro"/>
</dbReference>
<keyword evidence="3" id="KW-0539">Nucleus</keyword>
<dbReference type="GO" id="GO:0003677">
    <property type="term" value="F:DNA binding"/>
    <property type="evidence" value="ECO:0007669"/>
    <property type="project" value="InterPro"/>
</dbReference>
<reference evidence="4" key="1">
    <citation type="journal article" date="2014" name="Genome Announc.">
        <title>Genome sequence of the yeast Cyberlindnera fabianii (Hansenula fabianii).</title>
        <authorList>
            <person name="Freel K.C."/>
            <person name="Sarilar V."/>
            <person name="Neuveglise C."/>
            <person name="Devillers H."/>
            <person name="Friedrich A."/>
            <person name="Schacherer J."/>
        </authorList>
    </citation>
    <scope>NUCLEOTIDE SEQUENCE</scope>
    <source>
        <strain evidence="4">YJS4271</strain>
    </source>
</reference>
<dbReference type="GO" id="GO:0006310">
    <property type="term" value="P:DNA recombination"/>
    <property type="evidence" value="ECO:0007669"/>
    <property type="project" value="InterPro"/>
</dbReference>
<keyword evidence="6" id="KW-1185">Reference proteome</keyword>
<evidence type="ECO:0000256" key="1">
    <source>
        <dbReference type="ARBA" id="ARBA00004123"/>
    </source>
</evidence>
<dbReference type="SUPFAM" id="SSF50249">
    <property type="entry name" value="Nucleic acid-binding proteins"/>
    <property type="match status" value="1"/>
</dbReference>
<evidence type="ECO:0000313" key="4">
    <source>
        <dbReference type="EMBL" id="CDR45929.1"/>
    </source>
</evidence>
<dbReference type="InterPro" id="IPR012340">
    <property type="entry name" value="NA-bd_OB-fold"/>
</dbReference>
<sequence length="118" mass="13518">MDKPTPRIDGSMLASFPNRTVRLVGRVESFKPGNTVSLYVPSIDNPSTERFDVTYSPDIKFQQGTWFEIIARVTEDLMVRAIDLYKIEQENVSEKALAGFIKFQHAVPELFYTGEDWL</sequence>
<proteinExistence type="inferred from homology"/>
<dbReference type="Proteomes" id="UP000189513">
    <property type="component" value="Unassembled WGS sequence"/>
</dbReference>
<accession>A0A061B975</accession>
<evidence type="ECO:0000256" key="2">
    <source>
        <dbReference type="ARBA" id="ARBA00009761"/>
    </source>
</evidence>
<gene>
    <name evidence="5" type="ORF">BON22_0911</name>
    <name evidence="4" type="ORF">CYFA0S_20e01970g</name>
</gene>
<dbReference type="VEuPathDB" id="FungiDB:BON22_0911"/>
<dbReference type="STRING" id="36022.A0A061B975"/>
<reference evidence="6" key="2">
    <citation type="journal article" date="2017" name="Genome Announc.">
        <title>Genome sequences of Cyberlindnera fabianii 65, Pichia kudriavzevii 129, and Saccharomyces cerevisiae 131 isolated from fermented masau fruits in Zimbabwe.</title>
        <authorList>
            <person name="van Rijswijck I.M.H."/>
            <person name="Derks M.F.L."/>
            <person name="Abee T."/>
            <person name="de Ridder D."/>
            <person name="Smid E.J."/>
        </authorList>
    </citation>
    <scope>NUCLEOTIDE SEQUENCE [LARGE SCALE GENOMIC DNA]</scope>
    <source>
        <strain evidence="6">65</strain>
    </source>
</reference>
<reference evidence="5" key="3">
    <citation type="submission" date="2017-01" db="EMBL/GenBank/DDBJ databases">
        <authorList>
            <person name="Mah S.A."/>
            <person name="Swanson W.J."/>
            <person name="Moy G.W."/>
            <person name="Vacquier V.D."/>
        </authorList>
    </citation>
    <scope>NUCLEOTIDE SEQUENCE [LARGE SCALE GENOMIC DNA]</scope>
    <source>
        <strain evidence="5">65</strain>
    </source>
</reference>
<evidence type="ECO:0000313" key="6">
    <source>
        <dbReference type="Proteomes" id="UP000189513"/>
    </source>
</evidence>
<dbReference type="Gene3D" id="2.40.50.140">
    <property type="entry name" value="Nucleic acid-binding proteins"/>
    <property type="match status" value="1"/>
</dbReference>
<comment type="subcellular location">
    <subcellularLocation>
        <location evidence="1">Nucleus</location>
    </subcellularLocation>
</comment>